<gene>
    <name evidence="2" type="ORF">ACFH04_41930</name>
</gene>
<evidence type="ECO:0000313" key="2">
    <source>
        <dbReference type="EMBL" id="MFC0850236.1"/>
    </source>
</evidence>
<accession>A0ABV6TWT3</accession>
<feature type="region of interest" description="Disordered" evidence="1">
    <location>
        <begin position="32"/>
        <end position="59"/>
    </location>
</feature>
<dbReference type="RefSeq" id="WP_394324471.1">
    <property type="nucleotide sequence ID" value="NZ_JBHMQV010000010.1"/>
</dbReference>
<reference evidence="2 3" key="1">
    <citation type="submission" date="2024-09" db="EMBL/GenBank/DDBJ databases">
        <authorList>
            <person name="Sun Q."/>
            <person name="Mori K."/>
        </authorList>
    </citation>
    <scope>NUCLEOTIDE SEQUENCE [LARGE SCALE GENOMIC DNA]</scope>
    <source>
        <strain evidence="2 3">JCM 4557</strain>
    </source>
</reference>
<organism evidence="2 3">
    <name type="scientific">Streptomyces noboritoensis</name>
    <dbReference type="NCBI Taxonomy" id="67337"/>
    <lineage>
        <taxon>Bacteria</taxon>
        <taxon>Bacillati</taxon>
        <taxon>Actinomycetota</taxon>
        <taxon>Actinomycetes</taxon>
        <taxon>Kitasatosporales</taxon>
        <taxon>Streptomycetaceae</taxon>
        <taxon>Streptomyces</taxon>
    </lineage>
</organism>
<feature type="compositionally biased region" description="Low complexity" evidence="1">
    <location>
        <begin position="42"/>
        <end position="59"/>
    </location>
</feature>
<keyword evidence="3" id="KW-1185">Reference proteome</keyword>
<evidence type="ECO:0000256" key="1">
    <source>
        <dbReference type="SAM" id="MobiDB-lite"/>
    </source>
</evidence>
<dbReference type="EMBL" id="JBHMQV010000010">
    <property type="protein sequence ID" value="MFC0850236.1"/>
    <property type="molecule type" value="Genomic_DNA"/>
</dbReference>
<comment type="caution">
    <text evidence="2">The sequence shown here is derived from an EMBL/GenBank/DDBJ whole genome shotgun (WGS) entry which is preliminary data.</text>
</comment>
<evidence type="ECO:0000313" key="3">
    <source>
        <dbReference type="Proteomes" id="UP001589887"/>
    </source>
</evidence>
<dbReference type="Proteomes" id="UP001589887">
    <property type="component" value="Unassembled WGS sequence"/>
</dbReference>
<proteinExistence type="predicted"/>
<name>A0ABV6TWT3_9ACTN</name>
<protein>
    <submittedName>
        <fullName evidence="2">Uncharacterized protein</fullName>
    </submittedName>
</protein>
<sequence>MRISPPKPSGTLTLCSRTRCRYPALTTPVLAGPATSRSKGWRSAPAASSSAIRRAAASL</sequence>